<feature type="transmembrane region" description="Helical" evidence="8">
    <location>
        <begin position="333"/>
        <end position="351"/>
    </location>
</feature>
<gene>
    <name evidence="9" type="ORF">JOC86_003149</name>
</gene>
<dbReference type="PANTHER" id="PTHR32024:SF4">
    <property type="entry name" value="KTR SYSTEM POTASSIUM UPTAKE PROTEIN D"/>
    <property type="match status" value="1"/>
</dbReference>
<comment type="caution">
    <text evidence="9">The sequence shown here is derived from an EMBL/GenBank/DDBJ whole genome shotgun (WGS) entry which is preliminary data.</text>
</comment>
<reference evidence="9 10" key="1">
    <citation type="submission" date="2021-01" db="EMBL/GenBank/DDBJ databases">
        <title>Genomic Encyclopedia of Type Strains, Phase IV (KMG-IV): sequencing the most valuable type-strain genomes for metagenomic binning, comparative biology and taxonomic classification.</title>
        <authorList>
            <person name="Goeker M."/>
        </authorList>
    </citation>
    <scope>NUCLEOTIDE SEQUENCE [LARGE SCALE GENOMIC DNA]</scope>
    <source>
        <strain evidence="9 10">DSM 24834</strain>
    </source>
</reference>
<keyword evidence="6" id="KW-0406">Ion transport</keyword>
<proteinExistence type="predicted"/>
<keyword evidence="2" id="KW-0813">Transport</keyword>
<dbReference type="PANTHER" id="PTHR32024">
    <property type="entry name" value="TRK SYSTEM POTASSIUM UPTAKE PROTEIN TRKG-RELATED"/>
    <property type="match status" value="1"/>
</dbReference>
<sequence>MDSVFTAVSAVSVTGLSVINISDTYTTGGVIVLMLVLQFGGIGIMTLGTFFWLILGKKIGLRERQLIMVDQNQSNLSGVVSLIIEILKIMIIIEAIGALLLSIYFTRYFATWEEAFLHGVFASVSATTNGGFDITGNSLVPYANDYFVQMIHIILITLGAIGFPVLIEVKGFLSGKKEHFRFSLFAKLTSVTFLLLLIAGTILIYIMEFQHFFADKKWHEAFFYSLFQSASTRSGGLATLDVSQFSEATLLVMSLLMFIGASPSSVGGGIRTTTFAISVLFVIHFARGKDTVKVFRREIYQGDIIKAFVVIMLALIMCFTSIVILMLTEDFSIIQIVFEVCSAFGTTGMSLGITAELSNIGKIIIMILMFIGRVGLLSFLFMMGGKKYKSNYHYPKERVIIG</sequence>
<accession>A0ABS2NFH3</accession>
<evidence type="ECO:0000256" key="2">
    <source>
        <dbReference type="ARBA" id="ARBA00022448"/>
    </source>
</evidence>
<name>A0ABS2NFH3_9BACI</name>
<keyword evidence="10" id="KW-1185">Reference proteome</keyword>
<keyword evidence="5 8" id="KW-1133">Transmembrane helix</keyword>
<evidence type="ECO:0000256" key="1">
    <source>
        <dbReference type="ARBA" id="ARBA00004651"/>
    </source>
</evidence>
<feature type="transmembrane region" description="Helical" evidence="8">
    <location>
        <begin position="76"/>
        <end position="105"/>
    </location>
</feature>
<feature type="transmembrane region" description="Helical" evidence="8">
    <location>
        <begin position="250"/>
        <end position="283"/>
    </location>
</feature>
<feature type="transmembrane region" description="Helical" evidence="8">
    <location>
        <begin position="146"/>
        <end position="167"/>
    </location>
</feature>
<organism evidence="9 10">
    <name type="scientific">Rossellomorea pakistanensis</name>
    <dbReference type="NCBI Taxonomy" id="992288"/>
    <lineage>
        <taxon>Bacteria</taxon>
        <taxon>Bacillati</taxon>
        <taxon>Bacillota</taxon>
        <taxon>Bacilli</taxon>
        <taxon>Bacillales</taxon>
        <taxon>Bacillaceae</taxon>
        <taxon>Rossellomorea</taxon>
    </lineage>
</organism>
<dbReference type="EMBL" id="JAFBDZ010000003">
    <property type="protein sequence ID" value="MBM7586597.1"/>
    <property type="molecule type" value="Genomic_DNA"/>
</dbReference>
<evidence type="ECO:0000256" key="5">
    <source>
        <dbReference type="ARBA" id="ARBA00022989"/>
    </source>
</evidence>
<evidence type="ECO:0000256" key="4">
    <source>
        <dbReference type="ARBA" id="ARBA00022692"/>
    </source>
</evidence>
<dbReference type="Proteomes" id="UP001646157">
    <property type="component" value="Unassembled WGS sequence"/>
</dbReference>
<evidence type="ECO:0000256" key="8">
    <source>
        <dbReference type="SAM" id="Phobius"/>
    </source>
</evidence>
<keyword evidence="4 8" id="KW-0812">Transmembrane</keyword>
<evidence type="ECO:0000256" key="3">
    <source>
        <dbReference type="ARBA" id="ARBA00022475"/>
    </source>
</evidence>
<feature type="transmembrane region" description="Helical" evidence="8">
    <location>
        <begin position="188"/>
        <end position="207"/>
    </location>
</feature>
<evidence type="ECO:0000313" key="10">
    <source>
        <dbReference type="Proteomes" id="UP001646157"/>
    </source>
</evidence>
<evidence type="ECO:0000256" key="7">
    <source>
        <dbReference type="ARBA" id="ARBA00023136"/>
    </source>
</evidence>
<evidence type="ECO:0000256" key="6">
    <source>
        <dbReference type="ARBA" id="ARBA00023065"/>
    </source>
</evidence>
<comment type="subcellular location">
    <subcellularLocation>
        <location evidence="1">Cell membrane</location>
        <topology evidence="1">Multi-pass membrane protein</topology>
    </subcellularLocation>
</comment>
<feature type="transmembrane region" description="Helical" evidence="8">
    <location>
        <begin position="363"/>
        <end position="383"/>
    </location>
</feature>
<feature type="transmembrane region" description="Helical" evidence="8">
    <location>
        <begin position="31"/>
        <end position="55"/>
    </location>
</feature>
<dbReference type="Pfam" id="PF02386">
    <property type="entry name" value="TrkH"/>
    <property type="match status" value="1"/>
</dbReference>
<keyword evidence="3" id="KW-1003">Cell membrane</keyword>
<feature type="transmembrane region" description="Helical" evidence="8">
    <location>
        <begin position="304"/>
        <end position="327"/>
    </location>
</feature>
<evidence type="ECO:0000313" key="9">
    <source>
        <dbReference type="EMBL" id="MBM7586597.1"/>
    </source>
</evidence>
<dbReference type="InterPro" id="IPR003445">
    <property type="entry name" value="Cat_transpt"/>
</dbReference>
<protein>
    <submittedName>
        <fullName evidence="9">Trk-type K+ transport system membrane component</fullName>
    </submittedName>
</protein>
<keyword evidence="7 8" id="KW-0472">Membrane</keyword>